<organism evidence="2 3">
    <name type="scientific">Portunus trituberculatus</name>
    <name type="common">Swimming crab</name>
    <name type="synonym">Neptunus trituberculatus</name>
    <dbReference type="NCBI Taxonomy" id="210409"/>
    <lineage>
        <taxon>Eukaryota</taxon>
        <taxon>Metazoa</taxon>
        <taxon>Ecdysozoa</taxon>
        <taxon>Arthropoda</taxon>
        <taxon>Crustacea</taxon>
        <taxon>Multicrustacea</taxon>
        <taxon>Malacostraca</taxon>
        <taxon>Eumalacostraca</taxon>
        <taxon>Eucarida</taxon>
        <taxon>Decapoda</taxon>
        <taxon>Pleocyemata</taxon>
        <taxon>Brachyura</taxon>
        <taxon>Eubrachyura</taxon>
        <taxon>Portunoidea</taxon>
        <taxon>Portunidae</taxon>
        <taxon>Portuninae</taxon>
        <taxon>Portunus</taxon>
    </lineage>
</organism>
<evidence type="ECO:0000256" key="1">
    <source>
        <dbReference type="SAM" id="MobiDB-lite"/>
    </source>
</evidence>
<feature type="region of interest" description="Disordered" evidence="1">
    <location>
        <begin position="1"/>
        <end position="61"/>
    </location>
</feature>
<feature type="compositionally biased region" description="Low complexity" evidence="1">
    <location>
        <begin position="14"/>
        <end position="28"/>
    </location>
</feature>
<reference evidence="2 3" key="1">
    <citation type="submission" date="2019-05" db="EMBL/GenBank/DDBJ databases">
        <title>Another draft genome of Portunus trituberculatus and its Hox gene families provides insights of decapod evolution.</title>
        <authorList>
            <person name="Jeong J.-H."/>
            <person name="Song I."/>
            <person name="Kim S."/>
            <person name="Choi T."/>
            <person name="Kim D."/>
            <person name="Ryu S."/>
            <person name="Kim W."/>
        </authorList>
    </citation>
    <scope>NUCLEOTIDE SEQUENCE [LARGE SCALE GENOMIC DNA]</scope>
    <source>
        <tissue evidence="2">Muscle</tissue>
    </source>
</reference>
<protein>
    <submittedName>
        <fullName evidence="2">Uncharacterized protein</fullName>
    </submittedName>
</protein>
<dbReference type="Proteomes" id="UP000324222">
    <property type="component" value="Unassembled WGS sequence"/>
</dbReference>
<sequence length="61" mass="7202">MRAEVRDLNHRSLSSTHSHTPHTSQTTHHTPHTHPHAYHTHTAHYSDLSPRYTRDKHLHSR</sequence>
<keyword evidence="3" id="KW-1185">Reference proteome</keyword>
<accession>A0A5B7J662</accession>
<gene>
    <name evidence="2" type="ORF">E2C01_088435</name>
</gene>
<feature type="compositionally biased region" description="Basic residues" evidence="1">
    <location>
        <begin position="29"/>
        <end position="42"/>
    </location>
</feature>
<name>A0A5B7J662_PORTR</name>
<comment type="caution">
    <text evidence="2">The sequence shown here is derived from an EMBL/GenBank/DDBJ whole genome shotgun (WGS) entry which is preliminary data.</text>
</comment>
<dbReference type="EMBL" id="VSRR010094436">
    <property type="protein sequence ID" value="MPC93311.1"/>
    <property type="molecule type" value="Genomic_DNA"/>
</dbReference>
<feature type="compositionally biased region" description="Basic and acidic residues" evidence="1">
    <location>
        <begin position="1"/>
        <end position="10"/>
    </location>
</feature>
<evidence type="ECO:0000313" key="3">
    <source>
        <dbReference type="Proteomes" id="UP000324222"/>
    </source>
</evidence>
<evidence type="ECO:0000313" key="2">
    <source>
        <dbReference type="EMBL" id="MPC93311.1"/>
    </source>
</evidence>
<dbReference type="AlphaFoldDB" id="A0A5B7J662"/>
<proteinExistence type="predicted"/>